<protein>
    <submittedName>
        <fullName evidence="7">DUF1656 domain-containing protein</fullName>
    </submittedName>
</protein>
<dbReference type="RefSeq" id="WP_014882886.1">
    <property type="nucleotide sequence ID" value="NC_018405.1"/>
</dbReference>
<keyword evidence="1" id="KW-1003">Cell membrane</keyword>
<proteinExistence type="predicted"/>
<organism evidence="7">
    <name type="scientific">Enterobacter kobei</name>
    <dbReference type="NCBI Taxonomy" id="208224"/>
    <lineage>
        <taxon>Bacteria</taxon>
        <taxon>Pseudomonadati</taxon>
        <taxon>Pseudomonadota</taxon>
        <taxon>Gammaproteobacteria</taxon>
        <taxon>Enterobacterales</taxon>
        <taxon>Enterobacteriaceae</taxon>
        <taxon>Enterobacter</taxon>
        <taxon>Enterobacter cloacae complex</taxon>
    </lineage>
</organism>
<feature type="transmembrane region" description="Helical" evidence="5">
    <location>
        <begin position="12"/>
        <end position="35"/>
    </location>
</feature>
<dbReference type="GeneID" id="93154204"/>
<dbReference type="OrthoDB" id="7021192at2"/>
<gene>
    <name evidence="7" type="ORF">B9Q37_07030</name>
    <name evidence="8" type="ORF">DP181_20815</name>
    <name evidence="6" type="ORF">H9R40_17225</name>
</gene>
<evidence type="ECO:0000313" key="8">
    <source>
        <dbReference type="EMBL" id="RAY21365.1"/>
    </source>
</evidence>
<dbReference type="Proteomes" id="UP000250603">
    <property type="component" value="Unassembled WGS sequence"/>
</dbReference>
<feature type="transmembrane region" description="Helical" evidence="5">
    <location>
        <begin position="47"/>
        <end position="70"/>
    </location>
</feature>
<accession>A0A181CVU0</accession>
<dbReference type="InterPro" id="IPR012451">
    <property type="entry name" value="DUF1656"/>
</dbReference>
<reference evidence="7 9" key="1">
    <citation type="journal article" date="2017" name="J. Antimicrob. Chemother.">
        <title>Characterization of the population structure, drug resistance mechanisms and plasmids of the community-associated Enterobacter cloacae complex in China.</title>
        <authorList>
            <person name="Zhou K."/>
            <person name="Yu W."/>
            <person name="Cao X."/>
            <person name="Shen P."/>
            <person name="Lu H."/>
            <person name="Luo Q."/>
            <person name="Rossen J.W.A."/>
            <person name="Xiao Y."/>
        </authorList>
    </citation>
    <scope>NUCLEOTIDE SEQUENCE [LARGE SCALE GENOMIC DNA]</scope>
    <source>
        <strain evidence="7">ECC1097</strain>
    </source>
</reference>
<sequence length="71" mass="7825">MVNDINIGGVFIPGLLMAALATLVCTLSLVALFSLSRVYRRLPFRPLMDVSIWIVIFYLLMQGLIALGLLS</sequence>
<reference evidence="6" key="3">
    <citation type="submission" date="2020-08" db="EMBL/GenBank/DDBJ databases">
        <title>Distribution of Beta-Lactamase Producing Gram-Negative Bacterial Isolates in Isabela River of Santo Domingo, Dominican Republic.</title>
        <authorList>
            <person name="Calderon V."/>
            <person name="Del Rosario C."/>
            <person name="Duarte A."/>
            <person name="Bonnelly R."/>
            <person name="Barauna R."/>
            <person name="Ramos R.T."/>
            <person name="Perdomo O.P."/>
            <person name="Rodriguez De Francisco L.E."/>
            <person name="Franco De Los Santos E.F."/>
        </authorList>
    </citation>
    <scope>NUCLEOTIDE SEQUENCE</scope>
    <source>
        <strain evidence="6">INTEC_BI4_1.1</strain>
    </source>
</reference>
<dbReference type="EMBL" id="NEEU01000003">
    <property type="protein sequence ID" value="PJD75331.1"/>
    <property type="molecule type" value="Genomic_DNA"/>
</dbReference>
<keyword evidence="3 5" id="KW-1133">Transmembrane helix</keyword>
<dbReference type="Proteomes" id="UP000613022">
    <property type="component" value="Unassembled WGS sequence"/>
</dbReference>
<dbReference type="AlphaFoldDB" id="A0A2J0PKU5"/>
<evidence type="ECO:0000256" key="1">
    <source>
        <dbReference type="ARBA" id="ARBA00022475"/>
    </source>
</evidence>
<keyword evidence="10" id="KW-1185">Reference proteome</keyword>
<evidence type="ECO:0000313" key="10">
    <source>
        <dbReference type="Proteomes" id="UP000250603"/>
    </source>
</evidence>
<accession>A0A0F0YIA1</accession>
<keyword evidence="4 5" id="KW-0472">Membrane</keyword>
<evidence type="ECO:0000313" key="9">
    <source>
        <dbReference type="Proteomes" id="UP000230495"/>
    </source>
</evidence>
<reference evidence="8 10" key="2">
    <citation type="submission" date="2018-06" db="EMBL/GenBank/DDBJ databases">
        <title>ACT-28, a chromosomally-encoded AmpC with carbapenemase activity from Enterobacter kobei.</title>
        <authorList>
            <person name="Jousset A.B."/>
            <person name="Oueslati S."/>
            <person name="Bernabeu S."/>
            <person name="Takissian J."/>
            <person name="Creton E."/>
            <person name="Vogel A."/>
            <person name="Cotellon G."/>
            <person name="Bonnin R.A."/>
            <person name="Dortet L."/>
            <person name="Naas T."/>
        </authorList>
    </citation>
    <scope>NUCLEOTIDE SEQUENCE [LARGE SCALE GENOMIC DNA]</scope>
    <source>
        <strain evidence="8 10">149H6</strain>
    </source>
</reference>
<evidence type="ECO:0000256" key="5">
    <source>
        <dbReference type="SAM" id="Phobius"/>
    </source>
</evidence>
<dbReference type="Proteomes" id="UP000230495">
    <property type="component" value="Unassembled WGS sequence"/>
</dbReference>
<name>A0A2J0PKU5_9ENTR</name>
<evidence type="ECO:0000313" key="6">
    <source>
        <dbReference type="EMBL" id="MBC6324892.1"/>
    </source>
</evidence>
<evidence type="ECO:0000313" key="7">
    <source>
        <dbReference type="EMBL" id="PJD75331.1"/>
    </source>
</evidence>
<keyword evidence="2 5" id="KW-0812">Transmembrane</keyword>
<dbReference type="EMBL" id="JACSEP010000109">
    <property type="protein sequence ID" value="MBC6324892.1"/>
    <property type="molecule type" value="Genomic_DNA"/>
</dbReference>
<evidence type="ECO:0000256" key="2">
    <source>
        <dbReference type="ARBA" id="ARBA00022692"/>
    </source>
</evidence>
<evidence type="ECO:0000256" key="4">
    <source>
        <dbReference type="ARBA" id="ARBA00023136"/>
    </source>
</evidence>
<accession>A0A2J0PKU5</accession>
<dbReference type="KEGG" id="eno:ECENHK_05750"/>
<dbReference type="EMBL" id="QMCK01000072">
    <property type="protein sequence ID" value="RAY21365.1"/>
    <property type="molecule type" value="Genomic_DNA"/>
</dbReference>
<accession>A0A0H0CQ13</accession>
<dbReference type="Pfam" id="PF07869">
    <property type="entry name" value="DUF1656"/>
    <property type="match status" value="1"/>
</dbReference>
<evidence type="ECO:0000256" key="3">
    <source>
        <dbReference type="ARBA" id="ARBA00022989"/>
    </source>
</evidence>
<comment type="caution">
    <text evidence="7">The sequence shown here is derived from an EMBL/GenBank/DDBJ whole genome shotgun (WGS) entry which is preliminary data.</text>
</comment>